<keyword evidence="2" id="KW-1185">Reference proteome</keyword>
<dbReference type="RefSeq" id="WP_012121832.1">
    <property type="nucleotide sequence ID" value="NC_009767.1"/>
</dbReference>
<evidence type="ECO:0000313" key="1">
    <source>
        <dbReference type="EMBL" id="ABU59408.1"/>
    </source>
</evidence>
<dbReference type="Proteomes" id="UP000000263">
    <property type="component" value="Chromosome"/>
</dbReference>
<dbReference type="HOGENOM" id="CLU_1720982_0_0_0"/>
<sequence length="157" mass="17676">MSLYQRLRPFYRLSPEERIRMMQVELAAPLDTLRRAIGDLSRLRPDQTASLMRGRFGELLDVLCESMARLDALIAEGVERCEHARVVGGLSDHDLHAYRHDLLTPLNNLRGVARLALRISDPDLPADFVQATRDLDNASRDALDVIDALTASQERDG</sequence>
<keyword evidence="1" id="KW-0418">Kinase</keyword>
<dbReference type="GO" id="GO:0016301">
    <property type="term" value="F:kinase activity"/>
    <property type="evidence" value="ECO:0007669"/>
    <property type="project" value="UniProtKB-KW"/>
</dbReference>
<dbReference type="AlphaFoldDB" id="A7NPB2"/>
<accession>A7NPB2</accession>
<protein>
    <submittedName>
        <fullName evidence="1">Histidine kinase A domain protein</fullName>
    </submittedName>
</protein>
<proteinExistence type="predicted"/>
<dbReference type="STRING" id="383372.Rcas_3358"/>
<keyword evidence="1" id="KW-0808">Transferase</keyword>
<organism evidence="1 2">
    <name type="scientific">Roseiflexus castenholzii (strain DSM 13941 / HLO8)</name>
    <dbReference type="NCBI Taxonomy" id="383372"/>
    <lineage>
        <taxon>Bacteria</taxon>
        <taxon>Bacillati</taxon>
        <taxon>Chloroflexota</taxon>
        <taxon>Chloroflexia</taxon>
        <taxon>Chloroflexales</taxon>
        <taxon>Roseiflexineae</taxon>
        <taxon>Roseiflexaceae</taxon>
        <taxon>Roseiflexus</taxon>
    </lineage>
</organism>
<gene>
    <name evidence="1" type="ordered locus">Rcas_3358</name>
</gene>
<evidence type="ECO:0000313" key="2">
    <source>
        <dbReference type="Proteomes" id="UP000000263"/>
    </source>
</evidence>
<name>A7NPB2_ROSCS</name>
<dbReference type="KEGG" id="rca:Rcas_3358"/>
<reference evidence="1 2" key="1">
    <citation type="submission" date="2007-08" db="EMBL/GenBank/DDBJ databases">
        <title>Complete sequence of Roseiflexus castenholzii DSM 13941.</title>
        <authorList>
            <consortium name="US DOE Joint Genome Institute"/>
            <person name="Copeland A."/>
            <person name="Lucas S."/>
            <person name="Lapidus A."/>
            <person name="Barry K."/>
            <person name="Glavina del Rio T."/>
            <person name="Dalin E."/>
            <person name="Tice H."/>
            <person name="Pitluck S."/>
            <person name="Thompson L.S."/>
            <person name="Brettin T."/>
            <person name="Bruce D."/>
            <person name="Detter J.C."/>
            <person name="Han C."/>
            <person name="Tapia R."/>
            <person name="Schmutz J."/>
            <person name="Larimer F."/>
            <person name="Land M."/>
            <person name="Hauser L."/>
            <person name="Kyrpides N."/>
            <person name="Mikhailova N."/>
            <person name="Bryant D.A."/>
            <person name="Hanada S."/>
            <person name="Tsukatani Y."/>
            <person name="Richardson P."/>
        </authorList>
    </citation>
    <scope>NUCLEOTIDE SEQUENCE [LARGE SCALE GENOMIC DNA]</scope>
    <source>
        <strain evidence="2">DSM 13941 / HLO8</strain>
    </source>
</reference>
<dbReference type="OrthoDB" id="9837562at2"/>
<dbReference type="EMBL" id="CP000804">
    <property type="protein sequence ID" value="ABU59408.1"/>
    <property type="molecule type" value="Genomic_DNA"/>
</dbReference>